<evidence type="ECO:0000256" key="1">
    <source>
        <dbReference type="SAM" id="Phobius"/>
    </source>
</evidence>
<name>A0ABM7ZE99_9BACT</name>
<gene>
    <name evidence="2" type="ORF">Abiwalacus_05790</name>
</gene>
<feature type="transmembrane region" description="Helical" evidence="1">
    <location>
        <begin position="106"/>
        <end position="131"/>
    </location>
</feature>
<feature type="transmembrane region" description="Helical" evidence="1">
    <location>
        <begin position="176"/>
        <end position="199"/>
    </location>
</feature>
<protein>
    <recommendedName>
        <fullName evidence="4">GYF domain-containing protein</fullName>
    </recommendedName>
</protein>
<keyword evidence="3" id="KW-1185">Reference proteome</keyword>
<keyword evidence="1" id="KW-1133">Transmembrane helix</keyword>
<feature type="transmembrane region" description="Helical" evidence="1">
    <location>
        <begin position="143"/>
        <end position="164"/>
    </location>
</feature>
<dbReference type="InterPro" id="IPR008523">
    <property type="entry name" value="DUF805"/>
</dbReference>
<accession>A0ABM7ZE99</accession>
<evidence type="ECO:0000313" key="3">
    <source>
        <dbReference type="Proteomes" id="UP001062263"/>
    </source>
</evidence>
<proteinExistence type="predicted"/>
<evidence type="ECO:0000313" key="2">
    <source>
        <dbReference type="EMBL" id="BDL43005.1"/>
    </source>
</evidence>
<organism evidence="2 3">
    <name type="scientific">Akkermansia biwaensis</name>
    <dbReference type="NCBI Taxonomy" id="2946555"/>
    <lineage>
        <taxon>Bacteria</taxon>
        <taxon>Pseudomonadati</taxon>
        <taxon>Verrucomicrobiota</taxon>
        <taxon>Verrucomicrobiia</taxon>
        <taxon>Verrucomicrobiales</taxon>
        <taxon>Akkermansiaceae</taxon>
        <taxon>Akkermansia</taxon>
    </lineage>
</organism>
<reference evidence="2" key="1">
    <citation type="submission" date="2022-06" db="EMBL/GenBank/DDBJ databases">
        <title>Akkermansia biwalacus sp. nov., an anaerobic mucin-degrading bacterium isolated from human intestine.</title>
        <authorList>
            <person name="Kobayashi Y."/>
            <person name="Inoue S."/>
            <person name="Kawahara T."/>
            <person name="Kohda N."/>
        </authorList>
    </citation>
    <scope>NUCLEOTIDE SEQUENCE</scope>
    <source>
        <strain evidence="2">WON2089</strain>
    </source>
</reference>
<keyword evidence="1" id="KW-0472">Membrane</keyword>
<evidence type="ECO:0008006" key="4">
    <source>
        <dbReference type="Google" id="ProtNLM"/>
    </source>
</evidence>
<feature type="transmembrane region" description="Helical" evidence="1">
    <location>
        <begin position="219"/>
        <end position="250"/>
    </location>
</feature>
<sequence length="265" mass="29541">MEMKYYYHTSDGELHGPAELDFLVREVKWGGLPDSLMVRSENSGEWISLAEVVQGNTSAGWPLDVMSVTPEELARMSRWKQLWYYYRRSWKMAFVLEGRASQQECLLVFLSMTLADCLALVAAPLLSGLMLAFLFPGKVGESVVFFTGGTIGVLLCLLVVIQSFSLCWRRLHDLSLPGYCVFALPVVSYAGNWLIPWLLEHAGILIPRTGMMHYPGISPALACVAVVSVVVSLVIIVLSLTWIVALLGMFRGMEGENRYGPRPEM</sequence>
<dbReference type="EMBL" id="AP025943">
    <property type="protein sequence ID" value="BDL43005.1"/>
    <property type="molecule type" value="Genomic_DNA"/>
</dbReference>
<dbReference type="Proteomes" id="UP001062263">
    <property type="component" value="Chromosome"/>
</dbReference>
<dbReference type="Pfam" id="PF05656">
    <property type="entry name" value="DUF805"/>
    <property type="match status" value="1"/>
</dbReference>
<keyword evidence="1" id="KW-0812">Transmembrane</keyword>